<feature type="domain" description="GmrSD restriction endonucleases C-terminal" evidence="2">
    <location>
        <begin position="440"/>
        <end position="572"/>
    </location>
</feature>
<evidence type="ECO:0000259" key="1">
    <source>
        <dbReference type="Pfam" id="PF03235"/>
    </source>
</evidence>
<dbReference type="EMBL" id="FQVM01000007">
    <property type="protein sequence ID" value="SHE66686.1"/>
    <property type="molecule type" value="Genomic_DNA"/>
</dbReference>
<evidence type="ECO:0000313" key="3">
    <source>
        <dbReference type="EMBL" id="SHE66686.1"/>
    </source>
</evidence>
<keyword evidence="4" id="KW-1185">Reference proteome</keyword>
<evidence type="ECO:0000313" key="4">
    <source>
        <dbReference type="Proteomes" id="UP000184035"/>
    </source>
</evidence>
<feature type="domain" description="GmrSD restriction endonucleases N-terminal" evidence="1">
    <location>
        <begin position="13"/>
        <end position="247"/>
    </location>
</feature>
<organism evidence="3 4">
    <name type="scientific">Clostridium fallax</name>
    <dbReference type="NCBI Taxonomy" id="1533"/>
    <lineage>
        <taxon>Bacteria</taxon>
        <taxon>Bacillati</taxon>
        <taxon>Bacillota</taxon>
        <taxon>Clostridia</taxon>
        <taxon>Eubacteriales</taxon>
        <taxon>Clostridiaceae</taxon>
        <taxon>Clostridium</taxon>
    </lineage>
</organism>
<dbReference type="RefSeq" id="WP_072894415.1">
    <property type="nucleotide sequence ID" value="NZ_FQVM01000007.1"/>
</dbReference>
<evidence type="ECO:0000259" key="2">
    <source>
        <dbReference type="Pfam" id="PF07510"/>
    </source>
</evidence>
<dbReference type="OrthoDB" id="9798761at2"/>
<dbReference type="Proteomes" id="UP000184035">
    <property type="component" value="Unassembled WGS sequence"/>
</dbReference>
<dbReference type="InterPro" id="IPR004919">
    <property type="entry name" value="GmrSD_N"/>
</dbReference>
<protein>
    <submittedName>
        <fullName evidence="3">Uncharacterized conserved protein, contains ParB-like and HNH nuclease domains</fullName>
    </submittedName>
</protein>
<gene>
    <name evidence="3" type="ORF">SAMN05443638_10766</name>
</gene>
<dbReference type="Pfam" id="PF03235">
    <property type="entry name" value="GmrSD_N"/>
    <property type="match status" value="1"/>
</dbReference>
<dbReference type="InterPro" id="IPR011089">
    <property type="entry name" value="GmrSD_C"/>
</dbReference>
<proteinExistence type="predicted"/>
<dbReference type="PANTHER" id="PTHR35149">
    <property type="entry name" value="SLL5132 PROTEIN"/>
    <property type="match status" value="1"/>
</dbReference>
<dbReference type="Pfam" id="PF07510">
    <property type="entry name" value="GmrSD_C"/>
    <property type="match status" value="1"/>
</dbReference>
<dbReference type="AlphaFoldDB" id="A0A1M4VCK7"/>
<name>A0A1M4VCK7_9CLOT</name>
<sequence length="582" mass="68759">MFTEKIKAKEYYIKDLLSDKFLFEIPDYQRAYSWTKENLQQLVDDIDDSINMNKEEYGENFENFQPYFIGSIVLCSKEFKDDGWGLYDVIDGQQRLTSIIMLIATIRDLLKDEGYKSILTSLIYQKPNELMGIKESIRVQVRGKELEFFRKYILSQEGTLEALKLDKNELSEAKVNMINAIEVFKNSFTDENGDVLQDKLNDFIKYLLQKVVLVVIITDSFTSAFRLFNVINARGLPLTNADLLKSENLRVIDESIRNKYTDMWETDEQDLGKENLENIIGFIRTMKLKRKSNNTIFEEFNKKIFKMEEEYRGENFIKHLHKVKELYVKYIEDGNISLDDKEKEVYYKNLVTIMKDFLPFDEWMSALIRFAEKFNNDNDIFNFTKALEKRVVIDWVNGNSFADRLSRVYKIIDTIDNQNTSAEIINSEIFNGDLDRTAAYFENSLNDIEFYSKGRMMIPKYILVRLDMELRGNEAIEYNDKIMLEHVLPRNAKDKHWTSNFTTEERRNWANRLGNLVIITGAKNTRANNKPFKEKIEQYLSKKSNLKITEEIFKLQDWNIESLSNRHDVLVKRSVDLWTNIK</sequence>
<reference evidence="3 4" key="1">
    <citation type="submission" date="2016-11" db="EMBL/GenBank/DDBJ databases">
        <authorList>
            <person name="Jaros S."/>
            <person name="Januszkiewicz K."/>
            <person name="Wedrychowicz H."/>
        </authorList>
    </citation>
    <scope>NUCLEOTIDE SEQUENCE [LARGE SCALE GENOMIC DNA]</scope>
    <source>
        <strain evidence="3 4">DSM 2631</strain>
    </source>
</reference>
<dbReference type="STRING" id="1533.SAMN05443638_10766"/>
<accession>A0A1M4VCK7</accession>
<dbReference type="PANTHER" id="PTHR35149:SF2">
    <property type="entry name" value="DUF262 DOMAIN-CONTAINING PROTEIN"/>
    <property type="match status" value="1"/>
</dbReference>